<dbReference type="Proteomes" id="UP001595975">
    <property type="component" value="Unassembled WGS sequence"/>
</dbReference>
<comment type="caution">
    <text evidence="2">The sequence shown here is derived from an EMBL/GenBank/DDBJ whole genome shotgun (WGS) entry which is preliminary data.</text>
</comment>
<evidence type="ECO:0000256" key="1">
    <source>
        <dbReference type="SAM" id="MobiDB-lite"/>
    </source>
</evidence>
<reference evidence="3" key="1">
    <citation type="journal article" date="2019" name="Int. J. Syst. Evol. Microbiol.">
        <title>The Global Catalogue of Microorganisms (GCM) 10K type strain sequencing project: providing services to taxonomists for standard genome sequencing and annotation.</title>
        <authorList>
            <consortium name="The Broad Institute Genomics Platform"/>
            <consortium name="The Broad Institute Genome Sequencing Center for Infectious Disease"/>
            <person name="Wu L."/>
            <person name="Ma J."/>
        </authorList>
    </citation>
    <scope>NUCLEOTIDE SEQUENCE [LARGE SCALE GENOMIC DNA]</scope>
    <source>
        <strain evidence="3">CGMCC 4.1437</strain>
    </source>
</reference>
<protein>
    <submittedName>
        <fullName evidence="2">Type II toxin-antitoxin system VapB family antitoxin</fullName>
    </submittedName>
</protein>
<accession>A0ABW0WU73</accession>
<name>A0ABW0WU73_9ACTN</name>
<dbReference type="EMBL" id="JBHSOF010000002">
    <property type="protein sequence ID" value="MFC5661821.1"/>
    <property type="molecule type" value="Genomic_DNA"/>
</dbReference>
<organism evidence="2 3">
    <name type="scientific">Kitasatospora misakiensis</name>
    <dbReference type="NCBI Taxonomy" id="67330"/>
    <lineage>
        <taxon>Bacteria</taxon>
        <taxon>Bacillati</taxon>
        <taxon>Actinomycetota</taxon>
        <taxon>Actinomycetes</taxon>
        <taxon>Kitasatosporales</taxon>
        <taxon>Streptomycetaceae</taxon>
        <taxon>Kitasatospora</taxon>
    </lineage>
</organism>
<keyword evidence="3" id="KW-1185">Reference proteome</keyword>
<sequence length="74" mass="8179">MSMTNVDVDDAILAEAMRLMGTSTKKDTINGALADYVNRLKRIEALEKLSARAARGEFDPTERIHQARKTGGEE</sequence>
<dbReference type="Pfam" id="PF09957">
    <property type="entry name" value="VapB_antitoxin"/>
    <property type="match status" value="1"/>
</dbReference>
<feature type="region of interest" description="Disordered" evidence="1">
    <location>
        <begin position="54"/>
        <end position="74"/>
    </location>
</feature>
<dbReference type="RefSeq" id="WP_053650305.1">
    <property type="nucleotide sequence ID" value="NZ_JBHSOF010000002.1"/>
</dbReference>
<gene>
    <name evidence="2" type="ORF">ACFP3U_02360</name>
</gene>
<evidence type="ECO:0000313" key="2">
    <source>
        <dbReference type="EMBL" id="MFC5661821.1"/>
    </source>
</evidence>
<dbReference type="InterPro" id="IPR019239">
    <property type="entry name" value="VapB_antitoxin"/>
</dbReference>
<evidence type="ECO:0000313" key="3">
    <source>
        <dbReference type="Proteomes" id="UP001595975"/>
    </source>
</evidence>
<proteinExistence type="predicted"/>